<reference evidence="2 3" key="1">
    <citation type="submission" date="2013-02" db="EMBL/GenBank/DDBJ databases">
        <title>The Genome Annotation of Plasmodium falciparum FCH/4.</title>
        <authorList>
            <consortium name="The Broad Institute Genome Sequencing Platform"/>
            <consortium name="The Broad Institute Genome Sequencing Center for Infectious Disease"/>
            <person name="Neafsey D."/>
            <person name="Hoffman S."/>
            <person name="Volkman S."/>
            <person name="Rosenthal P."/>
            <person name="Walker B."/>
            <person name="Young S.K."/>
            <person name="Zeng Q."/>
            <person name="Gargeya S."/>
            <person name="Fitzgerald M."/>
            <person name="Haas B."/>
            <person name="Abouelleil A."/>
            <person name="Allen A.W."/>
            <person name="Alvarado L."/>
            <person name="Arachchi H.M."/>
            <person name="Berlin A.M."/>
            <person name="Chapman S.B."/>
            <person name="Gainer-Dewar J."/>
            <person name="Goldberg J."/>
            <person name="Griggs A."/>
            <person name="Gujja S."/>
            <person name="Hansen M."/>
            <person name="Howarth C."/>
            <person name="Imamovic A."/>
            <person name="Ireland A."/>
            <person name="Larimer J."/>
            <person name="McCowan C."/>
            <person name="Murphy C."/>
            <person name="Pearson M."/>
            <person name="Poon T.W."/>
            <person name="Priest M."/>
            <person name="Roberts A."/>
            <person name="Saif S."/>
            <person name="Shea T."/>
            <person name="Sisk P."/>
            <person name="Sykes S."/>
            <person name="Wortman J."/>
            <person name="Nusbaum C."/>
            <person name="Birren B."/>
        </authorList>
    </citation>
    <scope>NUCLEOTIDE SEQUENCE [LARGE SCALE GENOMIC DNA]</scope>
    <source>
        <strain evidence="2 3">FCH/4</strain>
    </source>
</reference>
<protein>
    <recommendedName>
        <fullName evidence="1">PPM-type phosphatase domain-containing protein</fullName>
    </recommendedName>
</protein>
<name>A0A024VSK9_PLAFA</name>
<dbReference type="GO" id="GO:0004722">
    <property type="term" value="F:protein serine/threonine phosphatase activity"/>
    <property type="evidence" value="ECO:0007669"/>
    <property type="project" value="InterPro"/>
</dbReference>
<dbReference type="OrthoDB" id="10264738at2759"/>
<organism evidence="2 3">
    <name type="scientific">Plasmodium falciparum FCH/4</name>
    <dbReference type="NCBI Taxonomy" id="1036724"/>
    <lineage>
        <taxon>Eukaryota</taxon>
        <taxon>Sar</taxon>
        <taxon>Alveolata</taxon>
        <taxon>Apicomplexa</taxon>
        <taxon>Aconoidasida</taxon>
        <taxon>Haemosporida</taxon>
        <taxon>Plasmodiidae</taxon>
        <taxon>Plasmodium</taxon>
        <taxon>Plasmodium (Laverania)</taxon>
    </lineage>
</organism>
<dbReference type="EMBL" id="KI927863">
    <property type="protein sequence ID" value="ETW31220.1"/>
    <property type="molecule type" value="Genomic_DNA"/>
</dbReference>
<dbReference type="SMART" id="SM00332">
    <property type="entry name" value="PP2Cc"/>
    <property type="match status" value="1"/>
</dbReference>
<dbReference type="Gene3D" id="3.60.40.10">
    <property type="entry name" value="PPM-type phosphatase domain"/>
    <property type="match status" value="1"/>
</dbReference>
<dbReference type="InterPro" id="IPR001932">
    <property type="entry name" value="PPM-type_phosphatase-like_dom"/>
</dbReference>
<dbReference type="InterPro" id="IPR015655">
    <property type="entry name" value="PP2C"/>
</dbReference>
<evidence type="ECO:0000259" key="1">
    <source>
        <dbReference type="PROSITE" id="PS51746"/>
    </source>
</evidence>
<gene>
    <name evidence="2" type="ORF">PFFCH_01347</name>
</gene>
<dbReference type="Proteomes" id="UP000030656">
    <property type="component" value="Unassembled WGS sequence"/>
</dbReference>
<evidence type="ECO:0000313" key="3">
    <source>
        <dbReference type="Proteomes" id="UP000030656"/>
    </source>
</evidence>
<dbReference type="SUPFAM" id="SSF81606">
    <property type="entry name" value="PP2C-like"/>
    <property type="match status" value="1"/>
</dbReference>
<dbReference type="PANTHER" id="PTHR47992">
    <property type="entry name" value="PROTEIN PHOSPHATASE"/>
    <property type="match status" value="1"/>
</dbReference>
<dbReference type="AlphaFoldDB" id="A0A024VSK9"/>
<dbReference type="Pfam" id="PF00481">
    <property type="entry name" value="PP2C"/>
    <property type="match status" value="1"/>
</dbReference>
<accession>A0A024VSK9</accession>
<feature type="domain" description="PPM-type phosphatase" evidence="1">
    <location>
        <begin position="1"/>
        <end position="183"/>
    </location>
</feature>
<proteinExistence type="predicted"/>
<dbReference type="PROSITE" id="PS51746">
    <property type="entry name" value="PPM_2"/>
    <property type="match status" value="1"/>
</dbReference>
<reference evidence="2 3" key="2">
    <citation type="submission" date="2013-02" db="EMBL/GenBank/DDBJ databases">
        <title>The Genome Sequence of Plasmodium falciparum FCH/4.</title>
        <authorList>
            <consortium name="The Broad Institute Genome Sequencing Platform"/>
            <consortium name="The Broad Institute Genome Sequencing Center for Infectious Disease"/>
            <person name="Neafsey D."/>
            <person name="Cheeseman I."/>
            <person name="Volkman S."/>
            <person name="Adams J."/>
            <person name="Walker B."/>
            <person name="Young S.K."/>
            <person name="Zeng Q."/>
            <person name="Gargeya S."/>
            <person name="Fitzgerald M."/>
            <person name="Haas B."/>
            <person name="Abouelleil A."/>
            <person name="Alvarado L."/>
            <person name="Arachchi H.M."/>
            <person name="Berlin A.M."/>
            <person name="Chapman S.B."/>
            <person name="Dewar J."/>
            <person name="Goldberg J."/>
            <person name="Griggs A."/>
            <person name="Gujja S."/>
            <person name="Hansen M."/>
            <person name="Howarth C."/>
            <person name="Imamovic A."/>
            <person name="Larimer J."/>
            <person name="McCowan C."/>
            <person name="Murphy C."/>
            <person name="Neiman D."/>
            <person name="Pearson M."/>
            <person name="Priest M."/>
            <person name="Roberts A."/>
            <person name="Saif S."/>
            <person name="Shea T."/>
            <person name="Sisk P."/>
            <person name="Sykes S."/>
            <person name="Wortman J."/>
            <person name="Nusbaum C."/>
            <person name="Birren B."/>
        </authorList>
    </citation>
    <scope>NUCLEOTIDE SEQUENCE [LARGE SCALE GENOMIC DNA]</scope>
    <source>
        <strain evidence="2 3">FCH/4</strain>
    </source>
</reference>
<dbReference type="InterPro" id="IPR036457">
    <property type="entry name" value="PPM-type-like_dom_sf"/>
</dbReference>
<sequence>MKKRKKRKKKIFFDSTMSGTTATIIVHLFKEKKLYVAYVGDSRAVLGKRKNGSKQLSAVELTKDHKPNCAAEKKRILSSGGQVMKLEGDIPYRVFIKNKFYPGLAMSRAIGDTIGHQIGIIAEPDFIEVNINEDEDILVLICSDGVWEFISSEEAVNLIYEFGYNNVRICSLVINMFKMQLKI</sequence>
<evidence type="ECO:0000313" key="2">
    <source>
        <dbReference type="EMBL" id="ETW31220.1"/>
    </source>
</evidence>
<dbReference type="CDD" id="cd00143">
    <property type="entry name" value="PP2Cc"/>
    <property type="match status" value="1"/>
</dbReference>